<dbReference type="RefSeq" id="WP_092439491.1">
    <property type="nucleotide sequence ID" value="NZ_FMYP01000050.1"/>
</dbReference>
<name>A0A1G6PCF6_9BACT</name>
<dbReference type="STRING" id="1640674.SAMN05216323_10506"/>
<dbReference type="Gene3D" id="2.60.40.10">
    <property type="entry name" value="Immunoglobulins"/>
    <property type="match status" value="2"/>
</dbReference>
<dbReference type="InterPro" id="IPR036116">
    <property type="entry name" value="FN3_sf"/>
</dbReference>
<evidence type="ECO:0000256" key="1">
    <source>
        <dbReference type="SAM" id="SignalP"/>
    </source>
</evidence>
<dbReference type="InterPro" id="IPR013783">
    <property type="entry name" value="Ig-like_fold"/>
</dbReference>
<dbReference type="NCBIfam" id="NF038128">
    <property type="entry name" value="choice_anch_J"/>
    <property type="match status" value="3"/>
</dbReference>
<reference evidence="3 4" key="1">
    <citation type="submission" date="2016-09" db="EMBL/GenBank/DDBJ databases">
        <authorList>
            <person name="Capua I."/>
            <person name="De Benedictis P."/>
            <person name="Joannis T."/>
            <person name="Lombin L.H."/>
            <person name="Cattoli G."/>
        </authorList>
    </citation>
    <scope>NUCLEOTIDE SEQUENCE [LARGE SCALE GENOMIC DNA]</scope>
    <source>
        <strain evidence="3 4">A7P-90m</strain>
    </source>
</reference>
<dbReference type="NCBIfam" id="TIGR04183">
    <property type="entry name" value="Por_Secre_tail"/>
    <property type="match status" value="1"/>
</dbReference>
<dbReference type="Gene3D" id="2.60.120.260">
    <property type="entry name" value="Galactose-binding domain-like"/>
    <property type="match status" value="1"/>
</dbReference>
<dbReference type="Gene3D" id="2.60.120.200">
    <property type="match status" value="2"/>
</dbReference>
<dbReference type="Proteomes" id="UP000199452">
    <property type="component" value="Unassembled WGS sequence"/>
</dbReference>
<protein>
    <submittedName>
        <fullName evidence="3">Por secretion system C-terminal sorting domain-containing protein</fullName>
    </submittedName>
</protein>
<evidence type="ECO:0000313" key="4">
    <source>
        <dbReference type="Proteomes" id="UP000199452"/>
    </source>
</evidence>
<evidence type="ECO:0000259" key="2">
    <source>
        <dbReference type="Pfam" id="PF18962"/>
    </source>
</evidence>
<keyword evidence="4" id="KW-1185">Reference proteome</keyword>
<dbReference type="AlphaFoldDB" id="A0A1G6PCF6"/>
<dbReference type="Pfam" id="PF18962">
    <property type="entry name" value="Por_Secre_tail"/>
    <property type="match status" value="1"/>
</dbReference>
<feature type="chain" id="PRO_5011792349" evidence="1">
    <location>
        <begin position="24"/>
        <end position="1122"/>
    </location>
</feature>
<dbReference type="SUPFAM" id="SSF49265">
    <property type="entry name" value="Fibronectin type III"/>
    <property type="match status" value="1"/>
</dbReference>
<sequence>MRNSTRFFSLVLLTALFYLPSAAQSYVQVGTGNEQSSQPFYTSWKYSYTSIIYTKAELGAAKSITGLAFNNNFTDLVSQGFDFDMPNQKLWIKHVPQEEWTFTSGQSPYENPSVNGYTLVWQGTYHYGALGWMPITFTTPFEYNGTDNIAFHWENGSGTSAYSLKTAATVVGKKQVKSGGSDASIPNTSGYENYPFGNKVNARFIYDAGDVPANPELTSPANSKIKTDLNSALKFSLGTNTTSYDLFFGTDQNALVKVVDNAVVTQVGEVIFTPATLLQANTTYYWQVIAKNATATSESSVYSFKTQEIIALFPYLQDFEANWISNIDPLHPDTLNSVINTNYPDQTPWSWDNNWNAIKGKTIAYQGLFSAYISTFSDGNYSLTSPRFNLPANMRVSFWWKNGYTAPTRVGAADTTYFEVSNDGKATWKTLLKLCGPADMKAYDNAVADLSELAGENVYMRWRYRRFGATAKQFYLDNVKVEATPNGATIVMDYADLNYPSIVPAGKSKRKVIIYNTGSGNLVVTGITTNGPYTCDFNKTIASNKKDTATIYFTPTAVGTFNSTVTFNVGGASGNASILCHGTAIASMDKYFQNFDAVKAIPAGWVAIQSSKANTIVQNIFPVNYVSDVYSAPNAMKMVRINDSDTLDPVILVGPGVTGFAENKLSFYARKGGVEYGLELIVGVMDDPNDASTFIPKQTVTLTETYTQYTVKFKANNAQPYIAFKYGEYTPKKPFPFTSLRIEDISWEPDVVAPPAAAQIGAPVNEVDSVDIMSGLKVRWAAGSANTNGFKLYIGTTAASCNEIVDGLDVSKDKPNYTITFDKLAYNTKYFWKVVPYNENGNCPDPLTWSFTSMANPLVTIYPFTEGFDKTLNISGEFDKPLGWNIQDVNGDRSTWDMVCYPPAMQGFTHNDSKGAIHVAFHPFNAKDEWLFTPPMQMKKGYQYDLEFYIHTLMDYSTGSFYKEEISVWAGSGRANTGMTDSLTYEVVNDNEWKKVVTSFKPTQDGVYYLGFHAISKAAQYVIIVDDVTIAEKNITGVENPEADKTLKVYPNPATDYVNFELPSSITGSAKVTVIDVLGKVVRRENVGESRVVNLSGLNNGAYLLKVEADGKSFIRKVFVKK</sequence>
<proteinExistence type="predicted"/>
<dbReference type="InterPro" id="IPR026444">
    <property type="entry name" value="Secre_tail"/>
</dbReference>
<organism evidence="3 4">
    <name type="scientific">Williamwhitmania taraxaci</name>
    <dbReference type="NCBI Taxonomy" id="1640674"/>
    <lineage>
        <taxon>Bacteria</taxon>
        <taxon>Pseudomonadati</taxon>
        <taxon>Bacteroidota</taxon>
        <taxon>Bacteroidia</taxon>
        <taxon>Bacteroidales</taxon>
        <taxon>Williamwhitmaniaceae</taxon>
        <taxon>Williamwhitmania</taxon>
    </lineage>
</organism>
<feature type="signal peptide" evidence="1">
    <location>
        <begin position="1"/>
        <end position="23"/>
    </location>
</feature>
<feature type="domain" description="Secretion system C-terminal sorting" evidence="2">
    <location>
        <begin position="1049"/>
        <end position="1120"/>
    </location>
</feature>
<evidence type="ECO:0000313" key="3">
    <source>
        <dbReference type="EMBL" id="SDC77236.1"/>
    </source>
</evidence>
<gene>
    <name evidence="3" type="ORF">SAMN05216323_10506</name>
</gene>
<keyword evidence="1" id="KW-0732">Signal</keyword>
<dbReference type="EMBL" id="FMYP01000050">
    <property type="protein sequence ID" value="SDC77236.1"/>
    <property type="molecule type" value="Genomic_DNA"/>
</dbReference>
<accession>A0A1G6PCF6</accession>
<dbReference type="OrthoDB" id="9815657at2"/>